<dbReference type="Proteomes" id="UP000249936">
    <property type="component" value="Unassembled WGS sequence"/>
</dbReference>
<keyword evidence="1" id="KW-0472">Membrane</keyword>
<accession>A0A2X1PNL8</accession>
<evidence type="ECO:0000313" key="3">
    <source>
        <dbReference type="EMBL" id="SPX41910.1"/>
    </source>
</evidence>
<dbReference type="AlphaFoldDB" id="A0A2X1PNL8"/>
<dbReference type="InterPro" id="IPR005653">
    <property type="entry name" value="OstA-like_N"/>
</dbReference>
<dbReference type="GO" id="GO:0009279">
    <property type="term" value="C:cell outer membrane"/>
    <property type="evidence" value="ECO:0007669"/>
    <property type="project" value="TreeGrafter"/>
</dbReference>
<dbReference type="GO" id="GO:1990351">
    <property type="term" value="C:transporter complex"/>
    <property type="evidence" value="ECO:0007669"/>
    <property type="project" value="TreeGrafter"/>
</dbReference>
<gene>
    <name evidence="3" type="primary">lptD_3</name>
    <name evidence="3" type="ORF">NCTC11872_01533</name>
</gene>
<protein>
    <submittedName>
        <fullName evidence="3">Exported protein required for envelope biosynthesis and integrity</fullName>
    </submittedName>
</protein>
<dbReference type="PANTHER" id="PTHR30189">
    <property type="entry name" value="LPS-ASSEMBLY PROTEIN"/>
    <property type="match status" value="1"/>
</dbReference>
<name>A0A2X1PNL8_HAEIF</name>
<evidence type="ECO:0000259" key="2">
    <source>
        <dbReference type="Pfam" id="PF03968"/>
    </source>
</evidence>
<evidence type="ECO:0000256" key="1">
    <source>
        <dbReference type="ARBA" id="ARBA00023237"/>
    </source>
</evidence>
<organism evidence="3 4">
    <name type="scientific">Haemophilus influenzae</name>
    <dbReference type="NCBI Taxonomy" id="727"/>
    <lineage>
        <taxon>Bacteria</taxon>
        <taxon>Pseudomonadati</taxon>
        <taxon>Pseudomonadota</taxon>
        <taxon>Gammaproteobacteria</taxon>
        <taxon>Pasteurellales</taxon>
        <taxon>Pasteurellaceae</taxon>
        <taxon>Haemophilus</taxon>
    </lineage>
</organism>
<dbReference type="Pfam" id="PF03968">
    <property type="entry name" value="LptD_N"/>
    <property type="match status" value="1"/>
</dbReference>
<dbReference type="EMBL" id="UASK01000006">
    <property type="protein sequence ID" value="SPX41910.1"/>
    <property type="molecule type" value="Genomic_DNA"/>
</dbReference>
<evidence type="ECO:0000313" key="4">
    <source>
        <dbReference type="Proteomes" id="UP000249936"/>
    </source>
</evidence>
<keyword evidence="1" id="KW-0998">Cell outer membrane</keyword>
<feature type="domain" description="Organic solvent tolerance-like N-terminal" evidence="2">
    <location>
        <begin position="6"/>
        <end position="70"/>
    </location>
</feature>
<dbReference type="InterPro" id="IPR050218">
    <property type="entry name" value="LptD"/>
</dbReference>
<sequence>MQSLILDSHDGNLTNSEYEFVGRQGRGKADNITLHNNYRVMKNATFTSCLHGDNAWAVDASEIRQYVKEEYAEMWHARFKIHGVPVFYTPYLQLPIGDRRRSGFIDSKRGNI</sequence>
<proteinExistence type="predicted"/>
<reference evidence="3 4" key="1">
    <citation type="submission" date="2018-06" db="EMBL/GenBank/DDBJ databases">
        <authorList>
            <consortium name="Pathogen Informatics"/>
            <person name="Doyle S."/>
        </authorList>
    </citation>
    <scope>NUCLEOTIDE SEQUENCE [LARGE SCALE GENOMIC DNA]</scope>
    <source>
        <strain evidence="3 4">NCTC11872</strain>
    </source>
</reference>
<dbReference type="PANTHER" id="PTHR30189:SF1">
    <property type="entry name" value="LPS-ASSEMBLY PROTEIN LPTD"/>
    <property type="match status" value="1"/>
</dbReference>